<dbReference type="InterPro" id="IPR038224">
    <property type="entry name" value="SATB_ULD_sf"/>
</dbReference>
<feature type="compositionally biased region" description="Basic and acidic residues" evidence="7">
    <location>
        <begin position="326"/>
        <end position="337"/>
    </location>
</feature>
<dbReference type="Gene3D" id="3.10.20.710">
    <property type="entry name" value="SATB, ubiquitin-like oligomerisation domain"/>
    <property type="match status" value="1"/>
</dbReference>
<dbReference type="FunFam" id="1.10.260.70:FF:000001">
    <property type="entry name" value="DNA-binding protein SATB"/>
    <property type="match status" value="1"/>
</dbReference>
<keyword evidence="12" id="KW-1185">Reference proteome</keyword>
<gene>
    <name evidence="11" type="ORF">CHS0354_032217</name>
</gene>
<keyword evidence="2" id="KW-0832">Ubl conjugation</keyword>
<dbReference type="EMBL" id="JAEAOA010001909">
    <property type="protein sequence ID" value="KAK3576093.1"/>
    <property type="molecule type" value="Genomic_DNA"/>
</dbReference>
<dbReference type="Gene3D" id="1.10.260.70">
    <property type="entry name" value="SATB, CULT domain"/>
    <property type="match status" value="1"/>
</dbReference>
<reference evidence="11" key="3">
    <citation type="submission" date="2023-05" db="EMBL/GenBank/DDBJ databases">
        <authorList>
            <person name="Smith C.H."/>
        </authorList>
    </citation>
    <scope>NUCLEOTIDE SEQUENCE</scope>
    <source>
        <strain evidence="11">CHS0354</strain>
        <tissue evidence="11">Mantle</tissue>
    </source>
</reference>
<proteinExistence type="predicted"/>
<dbReference type="InterPro" id="IPR038216">
    <property type="entry name" value="SATB_CUTL_sf"/>
</dbReference>
<comment type="caution">
    <text evidence="11">The sequence shown here is derived from an EMBL/GenBank/DDBJ whole genome shotgun (WGS) entry which is preliminary data.</text>
</comment>
<evidence type="ECO:0000256" key="5">
    <source>
        <dbReference type="ARBA" id="ARBA00023242"/>
    </source>
</evidence>
<dbReference type="InterPro" id="IPR009057">
    <property type="entry name" value="Homeodomain-like_sf"/>
</dbReference>
<evidence type="ECO:0000256" key="2">
    <source>
        <dbReference type="ARBA" id="ARBA00022843"/>
    </source>
</evidence>
<accession>A0AAE0RMG2</accession>
<feature type="compositionally biased region" description="Polar residues" evidence="7">
    <location>
        <begin position="41"/>
        <end position="51"/>
    </location>
</feature>
<organism evidence="11 12">
    <name type="scientific">Potamilus streckersoni</name>
    <dbReference type="NCBI Taxonomy" id="2493646"/>
    <lineage>
        <taxon>Eukaryota</taxon>
        <taxon>Metazoa</taxon>
        <taxon>Spiralia</taxon>
        <taxon>Lophotrochozoa</taxon>
        <taxon>Mollusca</taxon>
        <taxon>Bivalvia</taxon>
        <taxon>Autobranchia</taxon>
        <taxon>Heteroconchia</taxon>
        <taxon>Palaeoheterodonta</taxon>
        <taxon>Unionida</taxon>
        <taxon>Unionoidea</taxon>
        <taxon>Unionidae</taxon>
        <taxon>Ambleminae</taxon>
        <taxon>Lampsilini</taxon>
        <taxon>Potamilus</taxon>
    </lineage>
</organism>
<keyword evidence="5 6" id="KW-0539">Nucleus</keyword>
<feature type="region of interest" description="Disordered" evidence="7">
    <location>
        <begin position="326"/>
        <end position="376"/>
    </location>
</feature>
<dbReference type="Proteomes" id="UP001195483">
    <property type="component" value="Unassembled WGS sequence"/>
</dbReference>
<dbReference type="InterPro" id="IPR032392">
    <property type="entry name" value="ULD"/>
</dbReference>
<dbReference type="PROSITE" id="PS51983">
    <property type="entry name" value="CUTL"/>
    <property type="match status" value="1"/>
</dbReference>
<comment type="subcellular location">
    <subcellularLocation>
        <location evidence="6">Nucleus</location>
    </subcellularLocation>
</comment>
<feature type="compositionally biased region" description="Polar residues" evidence="7">
    <location>
        <begin position="621"/>
        <end position="636"/>
    </location>
</feature>
<dbReference type="PANTHER" id="PTHR15116:SF16">
    <property type="entry name" value="DEFECTIVE PROVENTRICULUS, ISOFORM A"/>
    <property type="match status" value="1"/>
</dbReference>
<dbReference type="PROSITE" id="PS51982">
    <property type="entry name" value="CMP"/>
    <property type="match status" value="1"/>
</dbReference>
<feature type="region of interest" description="Disordered" evidence="7">
    <location>
        <begin position="23"/>
        <end position="70"/>
    </location>
</feature>
<feature type="domain" description="CUTL" evidence="10">
    <location>
        <begin position="181"/>
        <end position="253"/>
    </location>
</feature>
<evidence type="ECO:0000259" key="9">
    <source>
        <dbReference type="PROSITE" id="PS51982"/>
    </source>
</evidence>
<reference evidence="11" key="2">
    <citation type="journal article" date="2021" name="Genome Biol. Evol.">
        <title>Developing a high-quality reference genome for a parasitic bivalve with doubly uniparental inheritance (Bivalvia: Unionida).</title>
        <authorList>
            <person name="Smith C.H."/>
        </authorList>
    </citation>
    <scope>NUCLEOTIDE SEQUENCE</scope>
    <source>
        <strain evidence="11">CHS0354</strain>
        <tissue evidence="11">Mantle</tissue>
    </source>
</reference>
<feature type="region of interest" description="Disordered" evidence="7">
    <location>
        <begin position="597"/>
        <end position="642"/>
    </location>
</feature>
<evidence type="ECO:0000259" key="8">
    <source>
        <dbReference type="PROSITE" id="PS50071"/>
    </source>
</evidence>
<sequence length="642" mass="71736">MDFHAAMETFAEAWVAANTQTAVNTDPQNTKHSSSEDLPTLVSSPSSGKNKAQTKHPPGPSQTSPSATNTTKSLPIHCIIEQTPGPPSFEAGSTIGQQNTVELDSYAILPGTTLLNELVRAALIKLGYTSTEAMAAKGAIQIKNWKPLSFDNITDNTQATLDEILGELTQVATLRIRLPSVMGDDLPATWTDNTVRCAIFFLLKEMNQSTLAKLCPLSQSAISNISNWKYNKLSADKCQKFGEWFRKYQAQKIDFDDKEGFSKDTRLTFHPDHELPLMRHWYKTCKTPTIEKLKFFAEELNKGHVRQERPKVTVIKLKMWWKNERQREKRLEQKRETQSTSQTDNEADGAPTPVTQKRLETSPSIASLDEQSNETENDIQMTKLYHGGQDTSPHMSQENFDTIQGSLISKGKQSAGRASQMNQERHNTSPMSPASQQRQYFSILSPQMAVQGRPNMNFSPNISHNRRDSDVLSHPVSQQLHRANMSPPLSIDQRTSPLMSLSHERSSLVFGSTGDHDILKPGSQGVTQHMDISGKMDDEESSPVYTSLMRQDRPSNFPTSHGQETRSSNHMYSSFTPVRQSMGHFPMSLERPVASFSPSVSQMSQPGNISNPMGLVRRNLSLHSPAQNAEKQSTSPYFIEDQ</sequence>
<dbReference type="Pfam" id="PF16557">
    <property type="entry name" value="CUTL"/>
    <property type="match status" value="1"/>
</dbReference>
<dbReference type="GO" id="GO:0006338">
    <property type="term" value="P:chromatin remodeling"/>
    <property type="evidence" value="ECO:0007669"/>
    <property type="project" value="InterPro"/>
</dbReference>
<dbReference type="PROSITE" id="PS50071">
    <property type="entry name" value="HOMEOBOX_2"/>
    <property type="match status" value="1"/>
</dbReference>
<dbReference type="PANTHER" id="PTHR15116">
    <property type="entry name" value="DNA-BINDING PROTEIN SATB FAMILY MEMBER"/>
    <property type="match status" value="1"/>
</dbReference>
<evidence type="ECO:0000256" key="3">
    <source>
        <dbReference type="ARBA" id="ARBA00023125"/>
    </source>
</evidence>
<evidence type="ECO:0000256" key="4">
    <source>
        <dbReference type="ARBA" id="ARBA00023155"/>
    </source>
</evidence>
<feature type="domain" description="CMP" evidence="9">
    <location>
        <begin position="71"/>
        <end position="180"/>
    </location>
</feature>
<feature type="domain" description="Homeobox" evidence="8">
    <location>
        <begin position="260"/>
        <end position="331"/>
    </location>
</feature>
<dbReference type="CDD" id="cd00086">
    <property type="entry name" value="homeodomain"/>
    <property type="match status" value="1"/>
</dbReference>
<protein>
    <submittedName>
        <fullName evidence="11">Uncharacterized protein</fullName>
    </submittedName>
</protein>
<dbReference type="InterPro" id="IPR039673">
    <property type="entry name" value="SATB1/SATB2"/>
</dbReference>
<evidence type="ECO:0000256" key="7">
    <source>
        <dbReference type="SAM" id="MobiDB-lite"/>
    </source>
</evidence>
<feature type="compositionally biased region" description="Polar residues" evidence="7">
    <location>
        <begin position="23"/>
        <end position="32"/>
    </location>
</feature>
<feature type="compositionally biased region" description="Polar residues" evidence="7">
    <location>
        <begin position="61"/>
        <end position="70"/>
    </location>
</feature>
<feature type="DNA-binding region" description="Homeobox" evidence="6">
    <location>
        <begin position="262"/>
        <end position="332"/>
    </location>
</feature>
<dbReference type="Pfam" id="PF16534">
    <property type="entry name" value="ULD"/>
    <property type="match status" value="1"/>
</dbReference>
<dbReference type="InterPro" id="IPR032355">
    <property type="entry name" value="CUTL"/>
</dbReference>
<dbReference type="AlphaFoldDB" id="A0AAE0RMG2"/>
<feature type="compositionally biased region" description="Polar residues" evidence="7">
    <location>
        <begin position="416"/>
        <end position="436"/>
    </location>
</feature>
<feature type="compositionally biased region" description="Polar residues" evidence="7">
    <location>
        <begin position="597"/>
        <end position="611"/>
    </location>
</feature>
<dbReference type="GO" id="GO:0005634">
    <property type="term" value="C:nucleus"/>
    <property type="evidence" value="ECO:0007669"/>
    <property type="project" value="UniProtKB-SubCell"/>
</dbReference>
<feature type="region of interest" description="Disordered" evidence="7">
    <location>
        <begin position="409"/>
        <end position="436"/>
    </location>
</feature>
<keyword evidence="4 6" id="KW-0371">Homeobox</keyword>
<keyword evidence="1" id="KW-0677">Repeat</keyword>
<dbReference type="GO" id="GO:0000981">
    <property type="term" value="F:DNA-binding transcription factor activity, RNA polymerase II-specific"/>
    <property type="evidence" value="ECO:0007669"/>
    <property type="project" value="TreeGrafter"/>
</dbReference>
<feature type="region of interest" description="Disordered" evidence="7">
    <location>
        <begin position="550"/>
        <end position="570"/>
    </location>
</feature>
<evidence type="ECO:0000313" key="12">
    <source>
        <dbReference type="Proteomes" id="UP001195483"/>
    </source>
</evidence>
<evidence type="ECO:0000313" key="11">
    <source>
        <dbReference type="EMBL" id="KAK3576093.1"/>
    </source>
</evidence>
<keyword evidence="3 6" id="KW-0238">DNA-binding</keyword>
<dbReference type="SUPFAM" id="SSF46689">
    <property type="entry name" value="Homeodomain-like"/>
    <property type="match status" value="1"/>
</dbReference>
<dbReference type="GO" id="GO:0000978">
    <property type="term" value="F:RNA polymerase II cis-regulatory region sequence-specific DNA binding"/>
    <property type="evidence" value="ECO:0007669"/>
    <property type="project" value="TreeGrafter"/>
</dbReference>
<name>A0AAE0RMG2_9BIVA</name>
<evidence type="ECO:0000259" key="10">
    <source>
        <dbReference type="PROSITE" id="PS51983"/>
    </source>
</evidence>
<dbReference type="FunFam" id="3.10.20.710:FF:000002">
    <property type="entry name" value="Defective proventriculus, isoform A"/>
    <property type="match status" value="1"/>
</dbReference>
<evidence type="ECO:0000256" key="6">
    <source>
        <dbReference type="PROSITE-ProRule" id="PRU00108"/>
    </source>
</evidence>
<reference evidence="11" key="1">
    <citation type="journal article" date="2021" name="Genome Biol. Evol.">
        <title>A High-Quality Reference Genome for a Parasitic Bivalve with Doubly Uniparental Inheritance (Bivalvia: Unionida).</title>
        <authorList>
            <person name="Smith C.H."/>
        </authorList>
    </citation>
    <scope>NUCLEOTIDE SEQUENCE</scope>
    <source>
        <strain evidence="11">CHS0354</strain>
    </source>
</reference>
<dbReference type="InterPro" id="IPR001356">
    <property type="entry name" value="HD"/>
</dbReference>
<evidence type="ECO:0000256" key="1">
    <source>
        <dbReference type="ARBA" id="ARBA00022737"/>
    </source>
</evidence>